<dbReference type="PANTHER" id="PTHR32243:SF24">
    <property type="entry name" value="DIACETYLCHITOBIOSE UPTAKE SYSTEM PERMEASE PROTEIN NGCG"/>
    <property type="match status" value="1"/>
</dbReference>
<comment type="subcellular location">
    <subcellularLocation>
        <location evidence="1 7">Cell membrane</location>
        <topology evidence="1 7">Multi-pass membrane protein</topology>
    </subcellularLocation>
</comment>
<keyword evidence="3" id="KW-1003">Cell membrane</keyword>
<evidence type="ECO:0000313" key="9">
    <source>
        <dbReference type="EMBL" id="TDE08017.1"/>
    </source>
</evidence>
<keyword evidence="6 7" id="KW-0472">Membrane</keyword>
<keyword evidence="5 7" id="KW-1133">Transmembrane helix</keyword>
<comment type="similarity">
    <text evidence="7">Belongs to the binding-protein-dependent transport system permease family.</text>
</comment>
<evidence type="ECO:0000256" key="5">
    <source>
        <dbReference type="ARBA" id="ARBA00022989"/>
    </source>
</evidence>
<evidence type="ECO:0000256" key="2">
    <source>
        <dbReference type="ARBA" id="ARBA00022448"/>
    </source>
</evidence>
<accession>A0A4R5D622</accession>
<dbReference type="SUPFAM" id="SSF161098">
    <property type="entry name" value="MetI-like"/>
    <property type="match status" value="1"/>
</dbReference>
<dbReference type="OrthoDB" id="3521657at2"/>
<feature type="transmembrane region" description="Helical" evidence="7">
    <location>
        <begin position="222"/>
        <end position="244"/>
    </location>
</feature>
<keyword evidence="4 7" id="KW-0812">Transmembrane</keyword>
<feature type="transmembrane region" description="Helical" evidence="7">
    <location>
        <begin position="134"/>
        <end position="156"/>
    </location>
</feature>
<evidence type="ECO:0000313" key="10">
    <source>
        <dbReference type="Proteomes" id="UP000294739"/>
    </source>
</evidence>
<dbReference type="GO" id="GO:0005886">
    <property type="term" value="C:plasma membrane"/>
    <property type="evidence" value="ECO:0007669"/>
    <property type="project" value="UniProtKB-SubCell"/>
</dbReference>
<keyword evidence="10" id="KW-1185">Reference proteome</keyword>
<sequence length="305" mass="33133">MSMSLSGVVAPEKPNPRKMGVFRHSRSARMRTSPGRKVANLLVWLLVAFNLAIFAWMFVNSVRTHSEIFANPWSLPAALHLENYANAWVTSGFGNAILNSVIVCATSAVAIIALSAPAAYILAKTNTRMSETMLLYIAVGIGVPVQVIVIPLFVVVENLNLLNSLQGLIVVYVGLNLPFTIFLLAGFFRSIPDELEEAASLDGAGTFAAFFRIVLPLARSGMVTALILNLVWLWAETFIALVLIQSTDHETLPLALLNFMAKQQYAGADYGQLMAGVCIILLPVLAAYIWLGRRIIEGMTVGANK</sequence>
<dbReference type="PANTHER" id="PTHR32243">
    <property type="entry name" value="MALTOSE TRANSPORT SYSTEM PERMEASE-RELATED"/>
    <property type="match status" value="1"/>
</dbReference>
<dbReference type="InParanoid" id="A0A4R5D622"/>
<dbReference type="AlphaFoldDB" id="A0A4R5D622"/>
<evidence type="ECO:0000256" key="4">
    <source>
        <dbReference type="ARBA" id="ARBA00022692"/>
    </source>
</evidence>
<reference evidence="9 10" key="1">
    <citation type="submission" date="2019-03" db="EMBL/GenBank/DDBJ databases">
        <title>Draft genome sequences of novel Actinobacteria.</title>
        <authorList>
            <person name="Sahin N."/>
            <person name="Ay H."/>
            <person name="Saygin H."/>
        </authorList>
    </citation>
    <scope>NUCLEOTIDE SEQUENCE [LARGE SCALE GENOMIC DNA]</scope>
    <source>
        <strain evidence="9 10">5K138</strain>
    </source>
</reference>
<feature type="transmembrane region" description="Helical" evidence="7">
    <location>
        <begin position="38"/>
        <end position="59"/>
    </location>
</feature>
<comment type="caution">
    <text evidence="9">The sequence shown here is derived from an EMBL/GenBank/DDBJ whole genome shotgun (WGS) entry which is preliminary data.</text>
</comment>
<feature type="domain" description="ABC transmembrane type-1" evidence="8">
    <location>
        <begin position="97"/>
        <end position="291"/>
    </location>
</feature>
<dbReference type="Proteomes" id="UP000294739">
    <property type="component" value="Unassembled WGS sequence"/>
</dbReference>
<dbReference type="InterPro" id="IPR035906">
    <property type="entry name" value="MetI-like_sf"/>
</dbReference>
<feature type="transmembrane region" description="Helical" evidence="7">
    <location>
        <begin position="270"/>
        <end position="291"/>
    </location>
</feature>
<evidence type="ECO:0000256" key="3">
    <source>
        <dbReference type="ARBA" id="ARBA00022475"/>
    </source>
</evidence>
<evidence type="ECO:0000256" key="6">
    <source>
        <dbReference type="ARBA" id="ARBA00023136"/>
    </source>
</evidence>
<evidence type="ECO:0000256" key="1">
    <source>
        <dbReference type="ARBA" id="ARBA00004651"/>
    </source>
</evidence>
<evidence type="ECO:0000256" key="7">
    <source>
        <dbReference type="RuleBase" id="RU363032"/>
    </source>
</evidence>
<feature type="transmembrane region" description="Helical" evidence="7">
    <location>
        <begin position="96"/>
        <end position="122"/>
    </location>
</feature>
<dbReference type="InterPro" id="IPR000515">
    <property type="entry name" value="MetI-like"/>
</dbReference>
<dbReference type="EMBL" id="SMKZ01000028">
    <property type="protein sequence ID" value="TDE08017.1"/>
    <property type="molecule type" value="Genomic_DNA"/>
</dbReference>
<dbReference type="GO" id="GO:0055085">
    <property type="term" value="P:transmembrane transport"/>
    <property type="evidence" value="ECO:0007669"/>
    <property type="project" value="InterPro"/>
</dbReference>
<protein>
    <submittedName>
        <fullName evidence="9">Carbohydrate ABC transporter permease</fullName>
    </submittedName>
</protein>
<evidence type="ECO:0000259" key="8">
    <source>
        <dbReference type="PROSITE" id="PS50928"/>
    </source>
</evidence>
<organism evidence="9 10">
    <name type="scientific">Jiangella asiatica</name>
    <dbReference type="NCBI Taxonomy" id="2530372"/>
    <lineage>
        <taxon>Bacteria</taxon>
        <taxon>Bacillati</taxon>
        <taxon>Actinomycetota</taxon>
        <taxon>Actinomycetes</taxon>
        <taxon>Jiangellales</taxon>
        <taxon>Jiangellaceae</taxon>
        <taxon>Jiangella</taxon>
    </lineage>
</organism>
<keyword evidence="2 7" id="KW-0813">Transport</keyword>
<gene>
    <name evidence="9" type="ORF">E1269_18955</name>
</gene>
<dbReference type="CDD" id="cd06261">
    <property type="entry name" value="TM_PBP2"/>
    <property type="match status" value="1"/>
</dbReference>
<dbReference type="Pfam" id="PF00528">
    <property type="entry name" value="BPD_transp_1"/>
    <property type="match status" value="1"/>
</dbReference>
<dbReference type="PROSITE" id="PS50928">
    <property type="entry name" value="ABC_TM1"/>
    <property type="match status" value="1"/>
</dbReference>
<dbReference type="Gene3D" id="1.10.3720.10">
    <property type="entry name" value="MetI-like"/>
    <property type="match status" value="1"/>
</dbReference>
<feature type="transmembrane region" description="Helical" evidence="7">
    <location>
        <begin position="168"/>
        <end position="188"/>
    </location>
</feature>
<proteinExistence type="inferred from homology"/>
<dbReference type="InterPro" id="IPR050901">
    <property type="entry name" value="BP-dep_ABC_trans_perm"/>
</dbReference>
<name>A0A4R5D622_9ACTN</name>